<keyword evidence="3" id="KW-0472">Membrane</keyword>
<dbReference type="SUPFAM" id="SSF90123">
    <property type="entry name" value="ABC transporter transmembrane region"/>
    <property type="match status" value="1"/>
</dbReference>
<comment type="caution">
    <text evidence="5">The sequence shown here is derived from an EMBL/GenBank/DDBJ whole genome shotgun (WGS) entry which is preliminary data.</text>
</comment>
<accession>A0A8T3VEI4</accession>
<dbReference type="GO" id="GO:0016020">
    <property type="term" value="C:membrane"/>
    <property type="evidence" value="ECO:0007669"/>
    <property type="project" value="InterPro"/>
</dbReference>
<dbReference type="Proteomes" id="UP000713479">
    <property type="component" value="Unassembled WGS sequence"/>
</dbReference>
<evidence type="ECO:0000256" key="2">
    <source>
        <dbReference type="ARBA" id="ARBA00022989"/>
    </source>
</evidence>
<gene>
    <name evidence="5" type="ORF">E7Z74_01285</name>
</gene>
<name>A0A8T3VEI4_9EURY</name>
<dbReference type="InterPro" id="IPR036640">
    <property type="entry name" value="ABC1_TM_sf"/>
</dbReference>
<organism evidence="5 6">
    <name type="scientific">Methanobrevibacter millerae</name>
    <dbReference type="NCBI Taxonomy" id="230361"/>
    <lineage>
        <taxon>Archaea</taxon>
        <taxon>Methanobacteriati</taxon>
        <taxon>Methanobacteriota</taxon>
        <taxon>Methanomada group</taxon>
        <taxon>Methanobacteria</taxon>
        <taxon>Methanobacteriales</taxon>
        <taxon>Methanobacteriaceae</taxon>
        <taxon>Methanobrevibacter</taxon>
    </lineage>
</organism>
<evidence type="ECO:0000313" key="6">
    <source>
        <dbReference type="Proteomes" id="UP000713479"/>
    </source>
</evidence>
<feature type="domain" description="ABC transmembrane type-1" evidence="4">
    <location>
        <begin position="1"/>
        <end position="60"/>
    </location>
</feature>
<evidence type="ECO:0000313" key="5">
    <source>
        <dbReference type="EMBL" id="MBE6509894.1"/>
    </source>
</evidence>
<dbReference type="Gene3D" id="1.20.1560.10">
    <property type="entry name" value="ABC transporter type 1, transmembrane domain"/>
    <property type="match status" value="1"/>
</dbReference>
<evidence type="ECO:0000256" key="3">
    <source>
        <dbReference type="ARBA" id="ARBA00023136"/>
    </source>
</evidence>
<dbReference type="PROSITE" id="PS50929">
    <property type="entry name" value="ABC_TM1F"/>
    <property type="match status" value="1"/>
</dbReference>
<dbReference type="GO" id="GO:0140359">
    <property type="term" value="F:ABC-type transporter activity"/>
    <property type="evidence" value="ECO:0007669"/>
    <property type="project" value="InterPro"/>
</dbReference>
<proteinExistence type="predicted"/>
<protein>
    <submittedName>
        <fullName evidence="5">ABC transporter ATP-binding protein</fullName>
    </submittedName>
</protein>
<reference evidence="5" key="1">
    <citation type="submission" date="2019-04" db="EMBL/GenBank/DDBJ databases">
        <title>Evolution of Biomass-Degrading Anaerobic Consortia Revealed by Metagenomics.</title>
        <authorList>
            <person name="Peng X."/>
        </authorList>
    </citation>
    <scope>NUCLEOTIDE SEQUENCE</scope>
    <source>
        <strain evidence="5">SIG13</strain>
    </source>
</reference>
<dbReference type="GO" id="GO:0005524">
    <property type="term" value="F:ATP binding"/>
    <property type="evidence" value="ECO:0007669"/>
    <property type="project" value="UniProtKB-KW"/>
</dbReference>
<dbReference type="InterPro" id="IPR011527">
    <property type="entry name" value="ABC1_TM_dom"/>
</dbReference>
<keyword evidence="5" id="KW-0547">Nucleotide-binding</keyword>
<dbReference type="EMBL" id="SUTF01000002">
    <property type="protein sequence ID" value="MBE6509894.1"/>
    <property type="molecule type" value="Genomic_DNA"/>
</dbReference>
<evidence type="ECO:0000259" key="4">
    <source>
        <dbReference type="PROSITE" id="PS50929"/>
    </source>
</evidence>
<keyword evidence="2" id="KW-1133">Transmembrane helix</keyword>
<dbReference type="AlphaFoldDB" id="A0A8T3VEI4"/>
<keyword evidence="5" id="KW-0067">ATP-binding</keyword>
<keyword evidence="1" id="KW-0812">Transmembrane</keyword>
<evidence type="ECO:0000256" key="1">
    <source>
        <dbReference type="ARBA" id="ARBA00022692"/>
    </source>
</evidence>
<sequence length="79" mass="8635">MQPVTIFLINASNITVYLAGVYSLSVNEIQLGTLLAVIMYGQLLSKPIKKLSGSMATIETSFSSIKRIFSIIIIKTINN</sequence>